<sequence length="636" mass="71695">MHSRIASMTLLVMLTLPTLVRAEVMSLEGNQYRITVETAADQFREITFTNTANGDLIRSNNLFDIKGLDDRLTSSADFRVTAFAKVQDHINIELKNADFVVKSAIRLPSNKSYASIDFSLGSRQNDKRINGFSMLPFRTQAPFVYGAINSSPIISDSFFITPQNPLVNTRAYEGGVSQLVSLKLPLSQDKPLSYRTYIGTFGEGQLRRDFNRFINDARDRPYAPYLHYNSWLDIGFFNPYTEAEALKRINQIGEALVKQRGVPVNGFLFDDGWDNRKGNWAFSKDFPDGFRKLKKAAEKYHAQLGIWLSPWGGYNKPRDERISHAAEFGYELSDGKFALSGPIYYQNFHQKVMSLIKEQGVTHFKFDGTGNADKLIKGSRFTSDFDAAINLIADARATNKDVFINLTTGTTASPAWLFFADSIWRGGDDINFYGPGSKVQQWITYRDAETYRSIVKNGPLFPLNSLMLHGLVYAKQAKHLDKQSPQDFADQAWSYFATGTQLQELYLTPELLTGENWDLLARAALWSRQNQDTLFDSHWIGGDPTLLEVYGWAAWSPDRAFITLRNPSSQPQQFLLEPQRQLEIPSGEASYFEVRSRYGNNPTVPSSLGNGAVIKLAPLELITLELTPSIELTPAS</sequence>
<comment type="caution">
    <text evidence="1">The sequence shown here is derived from an EMBL/GenBank/DDBJ whole genome shotgun (WGS) entry which is preliminary data.</text>
</comment>
<organism evidence="1 2">
    <name type="scientific">Aeromonas enteropelogenes</name>
    <name type="common">Aeromonas trota</name>
    <dbReference type="NCBI Taxonomy" id="29489"/>
    <lineage>
        <taxon>Bacteria</taxon>
        <taxon>Pseudomonadati</taxon>
        <taxon>Pseudomonadota</taxon>
        <taxon>Gammaproteobacteria</taxon>
        <taxon>Aeromonadales</taxon>
        <taxon>Aeromonadaceae</taxon>
        <taxon>Aeromonas</taxon>
    </lineage>
</organism>
<dbReference type="Proteomes" id="UP000078435">
    <property type="component" value="Unassembled WGS sequence"/>
</dbReference>
<reference evidence="1 2" key="1">
    <citation type="submission" date="2016-02" db="EMBL/GenBank/DDBJ databases">
        <title>Draft genome sequence of Aeromonas trota strain 1999lcr isolated from cerebrospinal fluid (CSF).</title>
        <authorList>
            <person name="Dallagassa C.B."/>
            <person name="Prediger K.C."/>
            <person name="Weiss V.A."/>
            <person name="Assis F.E."/>
            <person name="Baura V."/>
            <person name="Cruz L.M."/>
            <person name="Souza E.M."/>
            <person name="Pedrosa F.O."/>
            <person name="Fadel-Picheth C.M."/>
        </authorList>
    </citation>
    <scope>NUCLEOTIDE SEQUENCE [LARGE SCALE GENOMIC DNA]</scope>
    <source>
        <strain evidence="1 2">1999lcr</strain>
    </source>
</reference>
<dbReference type="InterPro" id="IPR017853">
    <property type="entry name" value="GH"/>
</dbReference>
<protein>
    <submittedName>
        <fullName evidence="1">Enterotoxin</fullName>
    </submittedName>
</protein>
<dbReference type="Gene3D" id="3.20.20.70">
    <property type="entry name" value="Aldolase class I"/>
    <property type="match status" value="1"/>
</dbReference>
<dbReference type="OrthoDB" id="3183911at2"/>
<evidence type="ECO:0000313" key="1">
    <source>
        <dbReference type="EMBL" id="KXU79058.1"/>
    </source>
</evidence>
<name>A0A175VFF0_AEREN</name>
<accession>A0A175VFF0</accession>
<dbReference type="AlphaFoldDB" id="A0A175VFF0"/>
<evidence type="ECO:0000313" key="2">
    <source>
        <dbReference type="Proteomes" id="UP000078435"/>
    </source>
</evidence>
<gene>
    <name evidence="1" type="ORF">LCR_01925</name>
</gene>
<dbReference type="EMBL" id="JMGO02000013">
    <property type="protein sequence ID" value="KXU79058.1"/>
    <property type="molecule type" value="Genomic_DNA"/>
</dbReference>
<dbReference type="RefSeq" id="WP_061477145.1">
    <property type="nucleotide sequence ID" value="NZ_JMGO02000013.1"/>
</dbReference>
<dbReference type="SUPFAM" id="SSF51445">
    <property type="entry name" value="(Trans)glycosidases"/>
    <property type="match status" value="1"/>
</dbReference>
<dbReference type="InterPro" id="IPR013785">
    <property type="entry name" value="Aldolase_TIM"/>
</dbReference>
<proteinExistence type="predicted"/>